<reference evidence="2 5" key="2">
    <citation type="submission" date="2019-02" db="EMBL/GenBank/DDBJ databases">
        <title>Complete genome sequence of Desulfobacter hydrogenophilus AcRS1.</title>
        <authorList>
            <person name="Marietou A."/>
            <person name="Lund M.B."/>
            <person name="Marshall I.P.G."/>
            <person name="Schreiber L."/>
            <person name="Jorgensen B."/>
        </authorList>
    </citation>
    <scope>NUCLEOTIDE SEQUENCE [LARGE SCALE GENOMIC DNA]</scope>
    <source>
        <strain evidence="2 5">AcRS1</strain>
    </source>
</reference>
<dbReference type="RefSeq" id="WP_111957509.1">
    <property type="nucleotide sequence ID" value="NZ_CP036313.1"/>
</dbReference>
<keyword evidence="1" id="KW-0812">Transmembrane</keyword>
<dbReference type="AlphaFoldDB" id="A0A328FB13"/>
<name>A0A328FB13_9BACT</name>
<dbReference type="Proteomes" id="UP000248798">
    <property type="component" value="Unassembled WGS sequence"/>
</dbReference>
<protein>
    <recommendedName>
        <fullName evidence="6">2TM domain-containing protein</fullName>
    </recommendedName>
</protein>
<dbReference type="OrthoDB" id="5520624at2"/>
<keyword evidence="1" id="KW-0472">Membrane</keyword>
<reference evidence="3 4" key="1">
    <citation type="submission" date="2018-06" db="EMBL/GenBank/DDBJ databases">
        <title>Complete Genome Sequence of Desulfobacter hydrogenophilus (DSM3380).</title>
        <authorList>
            <person name="Marietou A."/>
            <person name="Schreiber L."/>
            <person name="Marshall I."/>
            <person name="Jorgensen B."/>
        </authorList>
    </citation>
    <scope>NUCLEOTIDE SEQUENCE [LARGE SCALE GENOMIC DNA]</scope>
    <source>
        <strain evidence="3 4">DSM 3380</strain>
    </source>
</reference>
<dbReference type="EMBL" id="CP036313">
    <property type="protein sequence ID" value="QBH12457.1"/>
    <property type="molecule type" value="Genomic_DNA"/>
</dbReference>
<accession>A0A328FB13</accession>
<evidence type="ECO:0000313" key="5">
    <source>
        <dbReference type="Proteomes" id="UP000293902"/>
    </source>
</evidence>
<keyword evidence="1" id="KW-1133">Transmembrane helix</keyword>
<keyword evidence="5" id="KW-1185">Reference proteome</keyword>
<feature type="transmembrane region" description="Helical" evidence="1">
    <location>
        <begin position="50"/>
        <end position="71"/>
    </location>
</feature>
<organism evidence="3 4">
    <name type="scientific">Desulfobacter hydrogenophilus</name>
    <dbReference type="NCBI Taxonomy" id="2291"/>
    <lineage>
        <taxon>Bacteria</taxon>
        <taxon>Pseudomonadati</taxon>
        <taxon>Thermodesulfobacteriota</taxon>
        <taxon>Desulfobacteria</taxon>
        <taxon>Desulfobacterales</taxon>
        <taxon>Desulfobacteraceae</taxon>
        <taxon>Desulfobacter</taxon>
    </lineage>
</organism>
<evidence type="ECO:0000313" key="3">
    <source>
        <dbReference type="EMBL" id="RAM01489.1"/>
    </source>
</evidence>
<gene>
    <name evidence="3" type="ORF">DO021_13460</name>
    <name evidence="2" type="ORF">EYB58_05760</name>
</gene>
<dbReference type="Proteomes" id="UP000293902">
    <property type="component" value="Chromosome"/>
</dbReference>
<evidence type="ECO:0000313" key="4">
    <source>
        <dbReference type="Proteomes" id="UP000248798"/>
    </source>
</evidence>
<evidence type="ECO:0000256" key="1">
    <source>
        <dbReference type="SAM" id="Phobius"/>
    </source>
</evidence>
<proteinExistence type="predicted"/>
<sequence length="78" mass="9212">MSEEKTRQEKIQSWHMNRRKWYHIYFFAGVGINFLLYFTKPYGFDPSGSILWGSFFGIAIPLATMFVCIFIHEKIIGV</sequence>
<evidence type="ECO:0008006" key="6">
    <source>
        <dbReference type="Google" id="ProtNLM"/>
    </source>
</evidence>
<dbReference type="EMBL" id="QLNI01000026">
    <property type="protein sequence ID" value="RAM01489.1"/>
    <property type="molecule type" value="Genomic_DNA"/>
</dbReference>
<feature type="transmembrane region" description="Helical" evidence="1">
    <location>
        <begin position="21"/>
        <end position="38"/>
    </location>
</feature>
<evidence type="ECO:0000313" key="2">
    <source>
        <dbReference type="EMBL" id="QBH12457.1"/>
    </source>
</evidence>